<keyword evidence="8" id="KW-0472">Membrane</keyword>
<dbReference type="InterPro" id="IPR017871">
    <property type="entry name" value="ABC_transporter-like_CS"/>
</dbReference>
<dbReference type="AlphaFoldDB" id="A0A4V2MNP4"/>
<dbReference type="InterPro" id="IPR003439">
    <property type="entry name" value="ABC_transporter-like_ATP-bd"/>
</dbReference>
<dbReference type="RefSeq" id="WP_131569303.1">
    <property type="nucleotide sequence ID" value="NZ_JAINFK010000003.1"/>
</dbReference>
<evidence type="ECO:0000256" key="8">
    <source>
        <dbReference type="ARBA" id="ARBA00023136"/>
    </source>
</evidence>
<dbReference type="PANTHER" id="PTHR42781">
    <property type="entry name" value="SPERMIDINE/PUTRESCINE IMPORT ATP-BINDING PROTEIN POTA"/>
    <property type="match status" value="1"/>
</dbReference>
<dbReference type="PROSITE" id="PS00211">
    <property type="entry name" value="ABC_TRANSPORTER_1"/>
    <property type="match status" value="1"/>
</dbReference>
<accession>A0A4V2MNP4</accession>
<evidence type="ECO:0000256" key="5">
    <source>
        <dbReference type="ARBA" id="ARBA00022741"/>
    </source>
</evidence>
<keyword evidence="7" id="KW-1278">Translocase</keyword>
<dbReference type="InterPro" id="IPR050093">
    <property type="entry name" value="ABC_SmlMolc_Importer"/>
</dbReference>
<feature type="domain" description="ABC transporter" evidence="9">
    <location>
        <begin position="8"/>
        <end position="238"/>
    </location>
</feature>
<evidence type="ECO:0000259" key="9">
    <source>
        <dbReference type="PROSITE" id="PS50893"/>
    </source>
</evidence>
<evidence type="ECO:0000256" key="7">
    <source>
        <dbReference type="ARBA" id="ARBA00022967"/>
    </source>
</evidence>
<evidence type="ECO:0000256" key="1">
    <source>
        <dbReference type="ARBA" id="ARBA00005417"/>
    </source>
</evidence>
<evidence type="ECO:0000313" key="10">
    <source>
        <dbReference type="EMBL" id="TCD13866.1"/>
    </source>
</evidence>
<keyword evidence="11" id="KW-1185">Reference proteome</keyword>
<evidence type="ECO:0000256" key="2">
    <source>
        <dbReference type="ARBA" id="ARBA00022448"/>
    </source>
</evidence>
<dbReference type="InterPro" id="IPR027417">
    <property type="entry name" value="P-loop_NTPase"/>
</dbReference>
<keyword evidence="3" id="KW-1003">Cell membrane</keyword>
<dbReference type="OrthoDB" id="9802264at2"/>
<evidence type="ECO:0000313" key="11">
    <source>
        <dbReference type="Proteomes" id="UP000291301"/>
    </source>
</evidence>
<comment type="caution">
    <text evidence="10">The sequence shown here is derived from an EMBL/GenBank/DDBJ whole genome shotgun (WGS) entry which is preliminary data.</text>
</comment>
<dbReference type="PANTHER" id="PTHR42781:SF1">
    <property type="entry name" value="THIAMINE IMPORT ATP-BINDING PROTEIN THIQ"/>
    <property type="match status" value="1"/>
</dbReference>
<dbReference type="GO" id="GO:0016887">
    <property type="term" value="F:ATP hydrolysis activity"/>
    <property type="evidence" value="ECO:0007669"/>
    <property type="project" value="InterPro"/>
</dbReference>
<keyword evidence="2" id="KW-0813">Transport</keyword>
<dbReference type="GO" id="GO:0005524">
    <property type="term" value="F:ATP binding"/>
    <property type="evidence" value="ECO:0007669"/>
    <property type="project" value="UniProtKB-KW"/>
</dbReference>
<dbReference type="Proteomes" id="UP000291301">
    <property type="component" value="Unassembled WGS sequence"/>
</dbReference>
<dbReference type="SUPFAM" id="SSF52540">
    <property type="entry name" value="P-loop containing nucleoside triphosphate hydrolases"/>
    <property type="match status" value="1"/>
</dbReference>
<protein>
    <submittedName>
        <fullName evidence="10">ATP-binding cassette domain-containing protein</fullName>
    </submittedName>
</protein>
<dbReference type="EMBL" id="SJST01000004">
    <property type="protein sequence ID" value="TCD13866.1"/>
    <property type="molecule type" value="Genomic_DNA"/>
</dbReference>
<keyword evidence="6 10" id="KW-0067">ATP-binding</keyword>
<evidence type="ECO:0000256" key="4">
    <source>
        <dbReference type="ARBA" id="ARBA00022519"/>
    </source>
</evidence>
<comment type="similarity">
    <text evidence="1">Belongs to the ABC transporter superfamily.</text>
</comment>
<name>A0A4V2MNP4_9HYPH</name>
<evidence type="ECO:0000256" key="3">
    <source>
        <dbReference type="ARBA" id="ARBA00022475"/>
    </source>
</evidence>
<gene>
    <name evidence="10" type="ORF">E0D97_12285</name>
</gene>
<dbReference type="Pfam" id="PF00005">
    <property type="entry name" value="ABC_tran"/>
    <property type="match status" value="1"/>
</dbReference>
<dbReference type="InterPro" id="IPR003593">
    <property type="entry name" value="AAA+_ATPase"/>
</dbReference>
<dbReference type="Gene3D" id="3.40.50.300">
    <property type="entry name" value="P-loop containing nucleotide triphosphate hydrolases"/>
    <property type="match status" value="1"/>
</dbReference>
<evidence type="ECO:0000256" key="6">
    <source>
        <dbReference type="ARBA" id="ARBA00022840"/>
    </source>
</evidence>
<sequence>MTGSSPQIVCDGLRFGYDPRNPDMHFDCVFPAGRITTLIGPSGSGKSTLLNLVAGFESPLEGRVLFGETDMTATPVSDRPVSMIFQENNLFAHLSVFDNVALGISSGLRLAPSQRATVEEALQSVELAGFGVRRPAELSGGERQRVALARVIVRSRPVLLLDEAFASLGPALRRDMLELLIRIQRQRAMTTVMVTHFPSDARFAASQAVFVSGGQVLATGSAETLLDPERTVPEIRAYLGGSGGA</sequence>
<organism evidence="10 11">
    <name type="scientific">Oricola cellulosilytica</name>
    <dbReference type="NCBI Taxonomy" id="1429082"/>
    <lineage>
        <taxon>Bacteria</taxon>
        <taxon>Pseudomonadati</taxon>
        <taxon>Pseudomonadota</taxon>
        <taxon>Alphaproteobacteria</taxon>
        <taxon>Hyphomicrobiales</taxon>
        <taxon>Ahrensiaceae</taxon>
        <taxon>Oricola</taxon>
    </lineage>
</organism>
<dbReference type="PROSITE" id="PS50893">
    <property type="entry name" value="ABC_TRANSPORTER_2"/>
    <property type="match status" value="1"/>
</dbReference>
<reference evidence="10 11" key="1">
    <citation type="journal article" date="2015" name="Antonie Van Leeuwenhoek">
        <title>Oricola cellulosilytica gen. nov., sp. nov., a cellulose-degrading bacterium of the family Phyllobacteriaceae isolated from surface seashore water, and emended descriptions of Mesorhizobium loti and Phyllobacterium myrsinacearum.</title>
        <authorList>
            <person name="Hameed A."/>
            <person name="Shahina M."/>
            <person name="Lai W.A."/>
            <person name="Lin S.Y."/>
            <person name="Young L.S."/>
            <person name="Liu Y.C."/>
            <person name="Hsu Y.H."/>
            <person name="Young C.C."/>
        </authorList>
    </citation>
    <scope>NUCLEOTIDE SEQUENCE [LARGE SCALE GENOMIC DNA]</scope>
    <source>
        <strain evidence="10 11">KCTC 52183</strain>
    </source>
</reference>
<dbReference type="SMART" id="SM00382">
    <property type="entry name" value="AAA"/>
    <property type="match status" value="1"/>
</dbReference>
<proteinExistence type="inferred from homology"/>
<keyword evidence="4" id="KW-0997">Cell inner membrane</keyword>
<keyword evidence="5" id="KW-0547">Nucleotide-binding</keyword>